<accession>A0A5B8V865</accession>
<reference evidence="3 4" key="1">
    <citation type="journal article" date="2016" name="Int. J. Syst. Evol. Microbiol.">
        <title>Panacibacter ginsenosidivorans gen. nov., sp. nov., with ginsenoside converting activity isolated from soil of a ginseng field.</title>
        <authorList>
            <person name="Siddiqi M.Z."/>
            <person name="Muhammad Shafi S."/>
            <person name="Choi K.D."/>
            <person name="Im W.T."/>
        </authorList>
    </citation>
    <scope>NUCLEOTIDE SEQUENCE [LARGE SCALE GENOMIC DNA]</scope>
    <source>
        <strain evidence="3 4">Gsoil1550</strain>
    </source>
</reference>
<keyword evidence="1" id="KW-0732">Signal</keyword>
<feature type="domain" description="PKD" evidence="2">
    <location>
        <begin position="1069"/>
        <end position="1111"/>
    </location>
</feature>
<feature type="domain" description="PKD" evidence="2">
    <location>
        <begin position="813"/>
        <end position="851"/>
    </location>
</feature>
<dbReference type="NCBIfam" id="TIGR04131">
    <property type="entry name" value="Bac_Flav_CTERM"/>
    <property type="match status" value="1"/>
</dbReference>
<dbReference type="SUPFAM" id="SSF49299">
    <property type="entry name" value="PKD domain"/>
    <property type="match status" value="4"/>
</dbReference>
<dbReference type="Pfam" id="PF06739">
    <property type="entry name" value="SBBP"/>
    <property type="match status" value="1"/>
</dbReference>
<keyword evidence="4" id="KW-1185">Reference proteome</keyword>
<dbReference type="InterPro" id="IPR035986">
    <property type="entry name" value="PKD_dom_sf"/>
</dbReference>
<evidence type="ECO:0000313" key="4">
    <source>
        <dbReference type="Proteomes" id="UP000321533"/>
    </source>
</evidence>
<dbReference type="Pfam" id="PF13585">
    <property type="entry name" value="CHU_C"/>
    <property type="match status" value="1"/>
</dbReference>
<dbReference type="Gene3D" id="2.60.40.10">
    <property type="entry name" value="Immunoglobulins"/>
    <property type="match status" value="4"/>
</dbReference>
<evidence type="ECO:0000256" key="1">
    <source>
        <dbReference type="SAM" id="SignalP"/>
    </source>
</evidence>
<feature type="signal peptide" evidence="1">
    <location>
        <begin position="1"/>
        <end position="20"/>
    </location>
</feature>
<evidence type="ECO:0000313" key="3">
    <source>
        <dbReference type="EMBL" id="QEC67419.1"/>
    </source>
</evidence>
<name>A0A5B8V865_9BACT</name>
<dbReference type="InterPro" id="IPR026341">
    <property type="entry name" value="T9SS_type_B"/>
</dbReference>
<dbReference type="AlphaFoldDB" id="A0A5B8V865"/>
<dbReference type="InterPro" id="IPR057708">
    <property type="entry name" value="DUF7948"/>
</dbReference>
<feature type="domain" description="PKD" evidence="2">
    <location>
        <begin position="905"/>
        <end position="942"/>
    </location>
</feature>
<feature type="domain" description="PKD" evidence="2">
    <location>
        <begin position="989"/>
        <end position="1022"/>
    </location>
</feature>
<dbReference type="PANTHER" id="PTHR35580:SF1">
    <property type="entry name" value="PHYTASE-LIKE DOMAIN-CONTAINING PROTEIN"/>
    <property type="match status" value="1"/>
</dbReference>
<dbReference type="InterPro" id="IPR013783">
    <property type="entry name" value="Ig-like_fold"/>
</dbReference>
<dbReference type="InterPro" id="IPR022409">
    <property type="entry name" value="PKD/Chitinase_dom"/>
</dbReference>
<dbReference type="PANTHER" id="PTHR35580">
    <property type="entry name" value="CELL SURFACE GLYCOPROTEIN (S-LAYER PROTEIN)-LIKE PROTEIN"/>
    <property type="match status" value="1"/>
</dbReference>
<dbReference type="CDD" id="cd00146">
    <property type="entry name" value="PKD"/>
    <property type="match status" value="4"/>
</dbReference>
<gene>
    <name evidence="3" type="ORF">FRZ67_08960</name>
</gene>
<dbReference type="InterPro" id="IPR052918">
    <property type="entry name" value="Motility_Chemotaxis_Reg"/>
</dbReference>
<dbReference type="InterPro" id="IPR010620">
    <property type="entry name" value="SBBP_repeat"/>
</dbReference>
<feature type="chain" id="PRO_5022741780" evidence="1">
    <location>
        <begin position="21"/>
        <end position="1215"/>
    </location>
</feature>
<sequence length="1215" mass="129889">MTRFCTCLVLLLVIHKTTLAQSMEFVENKGQWDSKVKFKSDMGGSAFYLQQHGYKVMLNNKEDLQKLAAKYSGHFHNNEGTSSVATKMALSAAGQPVVVHSHAYEVNFVGSSPTALAIPDKPVDTYNNYFYGTDSSKWASGCRIFQGVTYKDIYPGIDARYYSDKGNLKYDLIVSPNADINKIALRFDGVDGLAVKNGNLIVKTSIGEVSELRPYCYQLDGKGRADVDAKYVIDGNTVRFKINNYSKSSTLIIDPTLIFASFTASISDNWGYTATYDGSGNFYAGGIAFANGYPTSIGAFQQTFGGGVNDGPLTGGYDIALIKLSPNGTSRLYGTYLGGSGNEQPHSLVVDHSGNLVIAGRTNSGNFPIKTATFGSGGGFDIFITVMNSAGTALIGSRKIGGSKDDGVNIRSKEIGGPLSITRNYGDDARSEVIVDGNNNIYLASCTQSSDYPTTAGAFQGSFGGQQDGVVIKASNDLSNILLSSFLGGTGDDAAFVLALNPTNNNIYIAGATTSNDLAGTSNFNGPILFNSFKGGVCDGFISLINNTGTILTRTTYVSSGADNSDDLIYGIDFDRKGFPYIMGTTTVPFPLVGNPAFNTQATGKQFITKMQPLLNGIIYSTNFGKSGYSVPDISPTAFLVDRCENVYVAGWGGGINKGSGYPNAGTLGLRTTANAIRPTSDGSDFYFFILEKNALSQLYGTFYGNIDLTADVGDHVDGGTSRYDSEGIIYEALCANCGTVGTFPTSPPGVWGPSNPAQTGAQCNEAMLKIAFEFAGVGSGIRSAIAGVPRDTSGCVPLTVDFTDTIANGKKYIWNFGDGTPDTNTTTASASHTFNSVGRFHVRLVSIDSATCNIADTSYLNIKVGDNKASVSLSALKLDPCEALLYQFNNTSVAPPALPFSAGSFEWSFGDGNTLVSNAPSVTHSYAAPGTYNVALRLIDTGYCNYPDSATLALRVADNVDALFETPASGCVPYTAAFNNISIGGSQFTWNFGDGTTSTDESPTHLYATPGTYTVKMVATDPNTCNKIDSAQQTIIVSASPTAAFTYSPQVPKENQEYTFTNFSRAAVLYKWDFGDGDTIITTKIDTTIKHTFNATATFNVCLTAYNEFGCDSTVCTPISAIIVPLVDVPNAFTPNGDGTNDFVRVRGFGIEKMDWRIYNRWGTMIFHSTTLKETWDGRYNGTIQPQEVYVYVLDVTFSDGTKYRKTGDITLLR</sequence>
<dbReference type="Proteomes" id="UP000321533">
    <property type="component" value="Chromosome"/>
</dbReference>
<evidence type="ECO:0000259" key="2">
    <source>
        <dbReference type="PROSITE" id="PS50093"/>
    </source>
</evidence>
<dbReference type="Pfam" id="PF00801">
    <property type="entry name" value="PKD"/>
    <property type="match status" value="2"/>
</dbReference>
<dbReference type="SMART" id="SM00089">
    <property type="entry name" value="PKD"/>
    <property type="match status" value="4"/>
</dbReference>
<dbReference type="Pfam" id="PF25778">
    <property type="entry name" value="DUF7948"/>
    <property type="match status" value="1"/>
</dbReference>
<dbReference type="Pfam" id="PF18911">
    <property type="entry name" value="PKD_4"/>
    <property type="match status" value="2"/>
</dbReference>
<proteinExistence type="predicted"/>
<dbReference type="PROSITE" id="PS50093">
    <property type="entry name" value="PKD"/>
    <property type="match status" value="4"/>
</dbReference>
<dbReference type="InterPro" id="IPR000601">
    <property type="entry name" value="PKD_dom"/>
</dbReference>
<dbReference type="KEGG" id="pgin:FRZ67_08960"/>
<dbReference type="EMBL" id="CP042435">
    <property type="protein sequence ID" value="QEC67419.1"/>
    <property type="molecule type" value="Genomic_DNA"/>
</dbReference>
<protein>
    <submittedName>
        <fullName evidence="3">PKD domain-containing protein</fullName>
    </submittedName>
</protein>
<organism evidence="3 4">
    <name type="scientific">Panacibacter ginsenosidivorans</name>
    <dbReference type="NCBI Taxonomy" id="1813871"/>
    <lineage>
        <taxon>Bacteria</taxon>
        <taxon>Pseudomonadati</taxon>
        <taxon>Bacteroidota</taxon>
        <taxon>Chitinophagia</taxon>
        <taxon>Chitinophagales</taxon>
        <taxon>Chitinophagaceae</taxon>
        <taxon>Panacibacter</taxon>
    </lineage>
</organism>